<keyword evidence="3" id="KW-1185">Reference proteome</keyword>
<accession>A0A1L9NMK5</accession>
<dbReference type="EMBL" id="KV878176">
    <property type="protein sequence ID" value="OJI90528.1"/>
    <property type="molecule type" value="Genomic_DNA"/>
</dbReference>
<name>A0A1L9NMK5_ASPTC</name>
<evidence type="ECO:0000313" key="2">
    <source>
        <dbReference type="EMBL" id="OJI90528.1"/>
    </source>
</evidence>
<dbReference type="AlphaFoldDB" id="A0A1L9NMK5"/>
<sequence length="125" mass="13513">MANNWREKAALAVNAQVASTHQEPFPPPPCRASLAGRADGSAKATEPRRVDSPLPKVACRLSAPSLKLMRLLTSRPTNQKLLAGVVVANHLLRAAHGRSRANFNPVECSAASWQPHPSARMYDTQ</sequence>
<gene>
    <name evidence="2" type="ORF">ASPTUDRAFT_26063</name>
</gene>
<protein>
    <submittedName>
        <fullName evidence="2">Uncharacterized protein</fullName>
    </submittedName>
</protein>
<dbReference type="VEuPathDB" id="FungiDB:ASPTUDRAFT_26063"/>
<reference evidence="3" key="1">
    <citation type="journal article" date="2017" name="Genome Biol.">
        <title>Comparative genomics reveals high biological diversity and specific adaptations in the industrially and medically important fungal genus Aspergillus.</title>
        <authorList>
            <person name="de Vries R.P."/>
            <person name="Riley R."/>
            <person name="Wiebenga A."/>
            <person name="Aguilar-Osorio G."/>
            <person name="Amillis S."/>
            <person name="Uchima C.A."/>
            <person name="Anderluh G."/>
            <person name="Asadollahi M."/>
            <person name="Askin M."/>
            <person name="Barry K."/>
            <person name="Battaglia E."/>
            <person name="Bayram O."/>
            <person name="Benocci T."/>
            <person name="Braus-Stromeyer S.A."/>
            <person name="Caldana C."/>
            <person name="Canovas D."/>
            <person name="Cerqueira G.C."/>
            <person name="Chen F."/>
            <person name="Chen W."/>
            <person name="Choi C."/>
            <person name="Clum A."/>
            <person name="Dos Santos R.A."/>
            <person name="Damasio A.R."/>
            <person name="Diallinas G."/>
            <person name="Emri T."/>
            <person name="Fekete E."/>
            <person name="Flipphi M."/>
            <person name="Freyberg S."/>
            <person name="Gallo A."/>
            <person name="Gournas C."/>
            <person name="Habgood R."/>
            <person name="Hainaut M."/>
            <person name="Harispe M.L."/>
            <person name="Henrissat B."/>
            <person name="Hilden K.S."/>
            <person name="Hope R."/>
            <person name="Hossain A."/>
            <person name="Karabika E."/>
            <person name="Karaffa L."/>
            <person name="Karanyi Z."/>
            <person name="Krasevec N."/>
            <person name="Kuo A."/>
            <person name="Kusch H."/>
            <person name="LaButti K."/>
            <person name="Lagendijk E.L."/>
            <person name="Lapidus A."/>
            <person name="Levasseur A."/>
            <person name="Lindquist E."/>
            <person name="Lipzen A."/>
            <person name="Logrieco A.F."/>
            <person name="MacCabe A."/>
            <person name="Maekelae M.R."/>
            <person name="Malavazi I."/>
            <person name="Melin P."/>
            <person name="Meyer V."/>
            <person name="Mielnichuk N."/>
            <person name="Miskei M."/>
            <person name="Molnar A.P."/>
            <person name="Mule G."/>
            <person name="Ngan C.Y."/>
            <person name="Orejas M."/>
            <person name="Orosz E."/>
            <person name="Ouedraogo J.P."/>
            <person name="Overkamp K.M."/>
            <person name="Park H.-S."/>
            <person name="Perrone G."/>
            <person name="Piumi F."/>
            <person name="Punt P.J."/>
            <person name="Ram A.F."/>
            <person name="Ramon A."/>
            <person name="Rauscher S."/>
            <person name="Record E."/>
            <person name="Riano-Pachon D.M."/>
            <person name="Robert V."/>
            <person name="Roehrig J."/>
            <person name="Ruller R."/>
            <person name="Salamov A."/>
            <person name="Salih N.S."/>
            <person name="Samson R.A."/>
            <person name="Sandor E."/>
            <person name="Sanguinetti M."/>
            <person name="Schuetze T."/>
            <person name="Sepcic K."/>
            <person name="Shelest E."/>
            <person name="Sherlock G."/>
            <person name="Sophianopoulou V."/>
            <person name="Squina F.M."/>
            <person name="Sun H."/>
            <person name="Susca A."/>
            <person name="Todd R.B."/>
            <person name="Tsang A."/>
            <person name="Unkles S.E."/>
            <person name="van de Wiele N."/>
            <person name="van Rossen-Uffink D."/>
            <person name="Oliveira J.V."/>
            <person name="Vesth T.C."/>
            <person name="Visser J."/>
            <person name="Yu J.-H."/>
            <person name="Zhou M."/>
            <person name="Andersen M.R."/>
            <person name="Archer D.B."/>
            <person name="Baker S.E."/>
            <person name="Benoit I."/>
            <person name="Brakhage A.A."/>
            <person name="Braus G.H."/>
            <person name="Fischer R."/>
            <person name="Frisvad J.C."/>
            <person name="Goldman G.H."/>
            <person name="Houbraken J."/>
            <person name="Oakley B."/>
            <person name="Pocsi I."/>
            <person name="Scazzocchio C."/>
            <person name="Seiboth B."/>
            <person name="vanKuyk P.A."/>
            <person name="Wortman J."/>
            <person name="Dyer P.S."/>
            <person name="Grigoriev I.V."/>
        </authorList>
    </citation>
    <scope>NUCLEOTIDE SEQUENCE [LARGE SCALE GENOMIC DNA]</scope>
    <source>
        <strain evidence="3">CBS 134.48</strain>
    </source>
</reference>
<proteinExistence type="predicted"/>
<evidence type="ECO:0000313" key="3">
    <source>
        <dbReference type="Proteomes" id="UP000184304"/>
    </source>
</evidence>
<dbReference type="OrthoDB" id="4381212at2759"/>
<evidence type="ECO:0000256" key="1">
    <source>
        <dbReference type="SAM" id="MobiDB-lite"/>
    </source>
</evidence>
<dbReference type="Proteomes" id="UP000184304">
    <property type="component" value="Unassembled WGS sequence"/>
</dbReference>
<organism evidence="2 3">
    <name type="scientific">Aspergillus tubingensis (strain CBS 134.48)</name>
    <dbReference type="NCBI Taxonomy" id="767770"/>
    <lineage>
        <taxon>Eukaryota</taxon>
        <taxon>Fungi</taxon>
        <taxon>Dikarya</taxon>
        <taxon>Ascomycota</taxon>
        <taxon>Pezizomycotina</taxon>
        <taxon>Eurotiomycetes</taxon>
        <taxon>Eurotiomycetidae</taxon>
        <taxon>Eurotiales</taxon>
        <taxon>Aspergillaceae</taxon>
        <taxon>Aspergillus</taxon>
        <taxon>Aspergillus subgen. Circumdati</taxon>
    </lineage>
</organism>
<feature type="region of interest" description="Disordered" evidence="1">
    <location>
        <begin position="15"/>
        <end position="51"/>
    </location>
</feature>